<comment type="caution">
    <text evidence="1">The sequence shown here is derived from an EMBL/GenBank/DDBJ whole genome shotgun (WGS) entry which is preliminary data.</text>
</comment>
<organism evidence="1 2">
    <name type="scientific">Adineta ricciae</name>
    <name type="common">Rotifer</name>
    <dbReference type="NCBI Taxonomy" id="249248"/>
    <lineage>
        <taxon>Eukaryota</taxon>
        <taxon>Metazoa</taxon>
        <taxon>Spiralia</taxon>
        <taxon>Gnathifera</taxon>
        <taxon>Rotifera</taxon>
        <taxon>Eurotatoria</taxon>
        <taxon>Bdelloidea</taxon>
        <taxon>Adinetida</taxon>
        <taxon>Adinetidae</taxon>
        <taxon>Adineta</taxon>
    </lineage>
</organism>
<protein>
    <submittedName>
        <fullName evidence="1">Uncharacterized protein</fullName>
    </submittedName>
</protein>
<proteinExistence type="predicted"/>
<dbReference type="AlphaFoldDB" id="A0A816CKW4"/>
<dbReference type="EMBL" id="CAJNOR010007831">
    <property type="protein sequence ID" value="CAF1624014.1"/>
    <property type="molecule type" value="Genomic_DNA"/>
</dbReference>
<accession>A0A816CKW4</accession>
<name>A0A816CKW4_ADIRI</name>
<sequence>MSIIIDLGGNSTSTHIIGLMVHLIANMDDGLCPHSTSPKTDIWQLDRHSVDSIILGKLECSKYVNDYDLPAYLSNHVIPANVHKLVINRQTDTHSKQHLLSLLAAGVYGQMVMRSGERWSSSVNCQQFSRNFVVDALGLEWPTNLDIAEDVLPVSIDIGIPLM</sequence>
<evidence type="ECO:0000313" key="1">
    <source>
        <dbReference type="EMBL" id="CAF1624014.1"/>
    </source>
</evidence>
<reference evidence="1" key="1">
    <citation type="submission" date="2021-02" db="EMBL/GenBank/DDBJ databases">
        <authorList>
            <person name="Nowell W R."/>
        </authorList>
    </citation>
    <scope>NUCLEOTIDE SEQUENCE</scope>
</reference>
<evidence type="ECO:0000313" key="2">
    <source>
        <dbReference type="Proteomes" id="UP000663828"/>
    </source>
</evidence>
<gene>
    <name evidence="1" type="ORF">XAT740_LOCUS50647</name>
</gene>
<keyword evidence="2" id="KW-1185">Reference proteome</keyword>
<dbReference type="Proteomes" id="UP000663828">
    <property type="component" value="Unassembled WGS sequence"/>
</dbReference>